<feature type="compositionally biased region" description="Polar residues" evidence="1">
    <location>
        <begin position="97"/>
        <end position="110"/>
    </location>
</feature>
<comment type="caution">
    <text evidence="2">The sequence shown here is derived from an EMBL/GenBank/DDBJ whole genome shotgun (WGS) entry which is preliminary data.</text>
</comment>
<sequence>GGFIKHALYGEVARKHAPSCCILGACFILVCGKEGCIKHALYGEVARKHVPSCDTLSGIHVSYVGCSNPTRVFYKGQNGSPRYESTLWKSVFKKSGHSQSPLPASSYSNEQPRRRGNQEAEIPLGILVDLVAVGNYGNLTDLVERAVNVEVAVGAEAKYESKRKGVSGPKGKHITFCAFARELVERCGRLLESMLRHVVSLVVLHFAARKVARVCPYVAGQRGCIKHALYGEVARKPALSFDTLSGLHVSYVGCSNPCAFVAAS</sequence>
<feature type="non-terminal residue" evidence="2">
    <location>
        <position position="1"/>
    </location>
</feature>
<organism evidence="2 3">
    <name type="scientific">Brassica napus</name>
    <name type="common">Rape</name>
    <dbReference type="NCBI Taxonomy" id="3708"/>
    <lineage>
        <taxon>Eukaryota</taxon>
        <taxon>Viridiplantae</taxon>
        <taxon>Streptophyta</taxon>
        <taxon>Embryophyta</taxon>
        <taxon>Tracheophyta</taxon>
        <taxon>Spermatophyta</taxon>
        <taxon>Magnoliopsida</taxon>
        <taxon>eudicotyledons</taxon>
        <taxon>Gunneridae</taxon>
        <taxon>Pentapetalae</taxon>
        <taxon>rosids</taxon>
        <taxon>malvids</taxon>
        <taxon>Brassicales</taxon>
        <taxon>Brassicaceae</taxon>
        <taxon>Brassiceae</taxon>
        <taxon>Brassica</taxon>
    </lineage>
</organism>
<feature type="region of interest" description="Disordered" evidence="1">
    <location>
        <begin position="95"/>
        <end position="115"/>
    </location>
</feature>
<gene>
    <name evidence="2" type="ORF">HID58_093552</name>
</gene>
<proteinExistence type="predicted"/>
<evidence type="ECO:0000256" key="1">
    <source>
        <dbReference type="SAM" id="MobiDB-lite"/>
    </source>
</evidence>
<dbReference type="Proteomes" id="UP000824890">
    <property type="component" value="Unassembled WGS sequence"/>
</dbReference>
<name>A0ABQ7XAT7_BRANA</name>
<keyword evidence="3" id="KW-1185">Reference proteome</keyword>
<protein>
    <submittedName>
        <fullName evidence="2">Uncharacterized protein</fullName>
    </submittedName>
</protein>
<reference evidence="2 3" key="1">
    <citation type="submission" date="2021-05" db="EMBL/GenBank/DDBJ databases">
        <title>Genome Assembly of Synthetic Allotetraploid Brassica napus Reveals Homoeologous Exchanges between Subgenomes.</title>
        <authorList>
            <person name="Davis J.T."/>
        </authorList>
    </citation>
    <scope>NUCLEOTIDE SEQUENCE [LARGE SCALE GENOMIC DNA]</scope>
    <source>
        <strain evidence="3">cv. Da-Ae</strain>
        <tissue evidence="2">Seedling</tissue>
    </source>
</reference>
<evidence type="ECO:0000313" key="3">
    <source>
        <dbReference type="Proteomes" id="UP000824890"/>
    </source>
</evidence>
<dbReference type="EMBL" id="JAGKQM010000886">
    <property type="protein sequence ID" value="KAH0852991.1"/>
    <property type="molecule type" value="Genomic_DNA"/>
</dbReference>
<evidence type="ECO:0000313" key="2">
    <source>
        <dbReference type="EMBL" id="KAH0852991.1"/>
    </source>
</evidence>
<accession>A0ABQ7XAT7</accession>